<organism evidence="2 3">
    <name type="scientific">Plakobranchus ocellatus</name>
    <dbReference type="NCBI Taxonomy" id="259542"/>
    <lineage>
        <taxon>Eukaryota</taxon>
        <taxon>Metazoa</taxon>
        <taxon>Spiralia</taxon>
        <taxon>Lophotrochozoa</taxon>
        <taxon>Mollusca</taxon>
        <taxon>Gastropoda</taxon>
        <taxon>Heterobranchia</taxon>
        <taxon>Euthyneura</taxon>
        <taxon>Panpulmonata</taxon>
        <taxon>Sacoglossa</taxon>
        <taxon>Placobranchoidea</taxon>
        <taxon>Plakobranchidae</taxon>
        <taxon>Plakobranchus</taxon>
    </lineage>
</organism>
<evidence type="ECO:0000313" key="3">
    <source>
        <dbReference type="Proteomes" id="UP000735302"/>
    </source>
</evidence>
<accession>A0AAV4A3P0</accession>
<dbReference type="EMBL" id="BLXT01003625">
    <property type="protein sequence ID" value="GFO02740.1"/>
    <property type="molecule type" value="Genomic_DNA"/>
</dbReference>
<dbReference type="Proteomes" id="UP000735302">
    <property type="component" value="Unassembled WGS sequence"/>
</dbReference>
<comment type="caution">
    <text evidence="2">The sequence shown here is derived from an EMBL/GenBank/DDBJ whole genome shotgun (WGS) entry which is preliminary data.</text>
</comment>
<evidence type="ECO:0000313" key="2">
    <source>
        <dbReference type="EMBL" id="GFO02740.1"/>
    </source>
</evidence>
<dbReference type="AlphaFoldDB" id="A0AAV4A3P0"/>
<sequence length="86" mass="10681">MRRRKEEKKDKEEREKEDEESMWRRKKRRRRRIRKRRRNRRRMRKPVHNKGIQAFGSFVRLGRQSGFEPCRCQGGFAIHCANNALN</sequence>
<protein>
    <submittedName>
        <fullName evidence="2">Uncharacterized protein</fullName>
    </submittedName>
</protein>
<proteinExistence type="predicted"/>
<reference evidence="2 3" key="1">
    <citation type="journal article" date="2021" name="Elife">
        <title>Chloroplast acquisition without the gene transfer in kleptoplastic sea slugs, Plakobranchus ocellatus.</title>
        <authorList>
            <person name="Maeda T."/>
            <person name="Takahashi S."/>
            <person name="Yoshida T."/>
            <person name="Shimamura S."/>
            <person name="Takaki Y."/>
            <person name="Nagai Y."/>
            <person name="Toyoda A."/>
            <person name="Suzuki Y."/>
            <person name="Arimoto A."/>
            <person name="Ishii H."/>
            <person name="Satoh N."/>
            <person name="Nishiyama T."/>
            <person name="Hasebe M."/>
            <person name="Maruyama T."/>
            <person name="Minagawa J."/>
            <person name="Obokata J."/>
            <person name="Shigenobu S."/>
        </authorList>
    </citation>
    <scope>NUCLEOTIDE SEQUENCE [LARGE SCALE GENOMIC DNA]</scope>
</reference>
<keyword evidence="3" id="KW-1185">Reference proteome</keyword>
<gene>
    <name evidence="2" type="ORF">PoB_002924500</name>
</gene>
<name>A0AAV4A3P0_9GAST</name>
<evidence type="ECO:0000256" key="1">
    <source>
        <dbReference type="SAM" id="MobiDB-lite"/>
    </source>
</evidence>
<feature type="region of interest" description="Disordered" evidence="1">
    <location>
        <begin position="1"/>
        <end position="51"/>
    </location>
</feature>
<feature type="compositionally biased region" description="Basic residues" evidence="1">
    <location>
        <begin position="24"/>
        <end position="48"/>
    </location>
</feature>